<feature type="compositionally biased region" description="Basic residues" evidence="1">
    <location>
        <begin position="121"/>
        <end position="137"/>
    </location>
</feature>
<gene>
    <name evidence="2" type="ORF">EVAR_77609_1</name>
</gene>
<comment type="caution">
    <text evidence="2">The sequence shown here is derived from an EMBL/GenBank/DDBJ whole genome shotgun (WGS) entry which is preliminary data.</text>
</comment>
<evidence type="ECO:0000313" key="3">
    <source>
        <dbReference type="Proteomes" id="UP000299102"/>
    </source>
</evidence>
<evidence type="ECO:0000313" key="2">
    <source>
        <dbReference type="EMBL" id="GBP10210.1"/>
    </source>
</evidence>
<dbReference type="Proteomes" id="UP000299102">
    <property type="component" value="Unassembled WGS sequence"/>
</dbReference>
<protein>
    <submittedName>
        <fullName evidence="2">Uncharacterized protein</fullName>
    </submittedName>
</protein>
<sequence length="163" mass="17660">MNSWLCGNKRLTRERKWGKRQGLDGSERGTAPLIATTASGKTAKTKKNQNRANVVVSCARVRTWARTSLAAFTAVVGAAARPNKFRGEPRPAVNDRAIIGIQLISLGRSRSPPPPTPAQRLARRGAARARRGRGRRLMRSDGSTSHTSVSIARSNGENLSRPP</sequence>
<accession>A0A4C1T9G9</accession>
<dbReference type="EMBL" id="BGZK01000039">
    <property type="protein sequence ID" value="GBP10210.1"/>
    <property type="molecule type" value="Genomic_DNA"/>
</dbReference>
<reference evidence="2 3" key="1">
    <citation type="journal article" date="2019" name="Commun. Biol.">
        <title>The bagworm genome reveals a unique fibroin gene that provides high tensile strength.</title>
        <authorList>
            <person name="Kono N."/>
            <person name="Nakamura H."/>
            <person name="Ohtoshi R."/>
            <person name="Tomita M."/>
            <person name="Numata K."/>
            <person name="Arakawa K."/>
        </authorList>
    </citation>
    <scope>NUCLEOTIDE SEQUENCE [LARGE SCALE GENOMIC DNA]</scope>
</reference>
<organism evidence="2 3">
    <name type="scientific">Eumeta variegata</name>
    <name type="common">Bagworm moth</name>
    <name type="synonym">Eumeta japonica</name>
    <dbReference type="NCBI Taxonomy" id="151549"/>
    <lineage>
        <taxon>Eukaryota</taxon>
        <taxon>Metazoa</taxon>
        <taxon>Ecdysozoa</taxon>
        <taxon>Arthropoda</taxon>
        <taxon>Hexapoda</taxon>
        <taxon>Insecta</taxon>
        <taxon>Pterygota</taxon>
        <taxon>Neoptera</taxon>
        <taxon>Endopterygota</taxon>
        <taxon>Lepidoptera</taxon>
        <taxon>Glossata</taxon>
        <taxon>Ditrysia</taxon>
        <taxon>Tineoidea</taxon>
        <taxon>Psychidae</taxon>
        <taxon>Oiketicinae</taxon>
        <taxon>Eumeta</taxon>
    </lineage>
</organism>
<name>A0A4C1T9G9_EUMVA</name>
<proteinExistence type="predicted"/>
<evidence type="ECO:0000256" key="1">
    <source>
        <dbReference type="SAM" id="MobiDB-lite"/>
    </source>
</evidence>
<keyword evidence="3" id="KW-1185">Reference proteome</keyword>
<feature type="compositionally biased region" description="Polar residues" evidence="1">
    <location>
        <begin position="141"/>
        <end position="163"/>
    </location>
</feature>
<feature type="region of interest" description="Disordered" evidence="1">
    <location>
        <begin position="106"/>
        <end position="163"/>
    </location>
</feature>
<dbReference type="AlphaFoldDB" id="A0A4C1T9G9"/>